<dbReference type="RefSeq" id="WP_184168154.1">
    <property type="nucleotide sequence ID" value="NZ_JACHLN010000002.1"/>
</dbReference>
<keyword evidence="7" id="KW-0270">Exopolysaccharide synthesis</keyword>
<evidence type="ECO:0000256" key="1">
    <source>
        <dbReference type="ARBA" id="ARBA00004141"/>
    </source>
</evidence>
<name>A0A7W7NSB4_9SPHN</name>
<keyword evidence="3 10" id="KW-0808">Transferase</keyword>
<dbReference type="GO" id="GO:0016020">
    <property type="term" value="C:membrane"/>
    <property type="evidence" value="ECO:0007669"/>
    <property type="project" value="UniProtKB-SubCell"/>
</dbReference>
<feature type="transmembrane region" description="Helical" evidence="8">
    <location>
        <begin position="208"/>
        <end position="231"/>
    </location>
</feature>
<keyword evidence="5 8" id="KW-1133">Transmembrane helix</keyword>
<dbReference type="PANTHER" id="PTHR30576">
    <property type="entry name" value="COLANIC BIOSYNTHESIS UDP-GLUCOSE LIPID CARRIER TRANSFERASE"/>
    <property type="match status" value="1"/>
</dbReference>
<dbReference type="InterPro" id="IPR003362">
    <property type="entry name" value="Bact_transf"/>
</dbReference>
<evidence type="ECO:0000259" key="9">
    <source>
        <dbReference type="Pfam" id="PF02397"/>
    </source>
</evidence>
<evidence type="ECO:0000256" key="7">
    <source>
        <dbReference type="ARBA" id="ARBA00023169"/>
    </source>
</evidence>
<evidence type="ECO:0000256" key="3">
    <source>
        <dbReference type="ARBA" id="ARBA00022679"/>
    </source>
</evidence>
<evidence type="ECO:0000256" key="2">
    <source>
        <dbReference type="ARBA" id="ARBA00006464"/>
    </source>
</evidence>
<reference evidence="10 11" key="1">
    <citation type="submission" date="2020-08" db="EMBL/GenBank/DDBJ databases">
        <title>Functional genomics of gut bacteria from endangered species of beetles.</title>
        <authorList>
            <person name="Carlos-Shanley C."/>
        </authorList>
    </citation>
    <scope>NUCLEOTIDE SEQUENCE [LARGE SCALE GENOMIC DNA]</scope>
    <source>
        <strain evidence="10 11">S00224</strain>
    </source>
</reference>
<accession>A0A7W7NSB4</accession>
<feature type="domain" description="Bacterial sugar transferase" evidence="9">
    <location>
        <begin position="203"/>
        <end position="391"/>
    </location>
</feature>
<dbReference type="Proteomes" id="UP000575241">
    <property type="component" value="Unassembled WGS sequence"/>
</dbReference>
<sequence>MPVVLRQYWFGAAVTSPNQFNTAAGGTLALVLGYLGYRRLHVFPGITAGGYIVASVSFTFAMLATMLVVLRLDYSRVQFAISYVLTSVIFTLIHLIVRRRRRVCFGVIPGGRTNRLPQLGSVTWHHIETPDAPTPPLHGVVVDLSADHSAAWDSRITSFVLQGAPVYHVKQAIEQLTGRVEVDHLSENTLGSLNPNDVFFKIKATVDILAALCMLIVLSPAMLLIAVLIRLDSPGPALFRQCRTGFRARPFTIYKFRTMRIATAASSDEEARRRAMTQANDPRITRLGAFLRKSRLDELPQLINIVRGEMSLIGPRPEAAELTSWYEKEIPFYHYRHIIKPGVTGWAQINQGHVSEVEAIKEKLNLDFYYVKNFSLWLDILIILRTVHTMFTGTGAR</sequence>
<protein>
    <submittedName>
        <fullName evidence="10">Exopolysaccharide biosynthesis polyprenyl glycosylphosphotransferase</fullName>
    </submittedName>
</protein>
<comment type="caution">
    <text evidence="10">The sequence shown here is derived from an EMBL/GenBank/DDBJ whole genome shotgun (WGS) entry which is preliminary data.</text>
</comment>
<evidence type="ECO:0000313" key="11">
    <source>
        <dbReference type="Proteomes" id="UP000575241"/>
    </source>
</evidence>
<evidence type="ECO:0000256" key="4">
    <source>
        <dbReference type="ARBA" id="ARBA00022692"/>
    </source>
</evidence>
<dbReference type="NCBIfam" id="TIGR03025">
    <property type="entry name" value="EPS_sugtrans"/>
    <property type="match status" value="1"/>
</dbReference>
<comment type="similarity">
    <text evidence="2">Belongs to the bacterial sugar transferase family.</text>
</comment>
<keyword evidence="6 8" id="KW-0472">Membrane</keyword>
<gene>
    <name evidence="10" type="ORF">HNP52_002847</name>
</gene>
<dbReference type="AlphaFoldDB" id="A0A7W7NSB4"/>
<proteinExistence type="inferred from homology"/>
<dbReference type="Pfam" id="PF02397">
    <property type="entry name" value="Bac_transf"/>
    <property type="match status" value="1"/>
</dbReference>
<feature type="transmembrane region" description="Helical" evidence="8">
    <location>
        <begin position="49"/>
        <end position="70"/>
    </location>
</feature>
<keyword evidence="11" id="KW-1185">Reference proteome</keyword>
<evidence type="ECO:0000256" key="5">
    <source>
        <dbReference type="ARBA" id="ARBA00022989"/>
    </source>
</evidence>
<evidence type="ECO:0000256" key="6">
    <source>
        <dbReference type="ARBA" id="ARBA00023136"/>
    </source>
</evidence>
<dbReference type="InterPro" id="IPR017475">
    <property type="entry name" value="EPS_sugar_tfrase"/>
</dbReference>
<dbReference type="GO" id="GO:0000271">
    <property type="term" value="P:polysaccharide biosynthetic process"/>
    <property type="evidence" value="ECO:0007669"/>
    <property type="project" value="UniProtKB-KW"/>
</dbReference>
<dbReference type="EMBL" id="JACHLN010000002">
    <property type="protein sequence ID" value="MBB4839778.1"/>
    <property type="molecule type" value="Genomic_DNA"/>
</dbReference>
<comment type="subcellular location">
    <subcellularLocation>
        <location evidence="1">Membrane</location>
        <topology evidence="1">Multi-pass membrane protein</topology>
    </subcellularLocation>
</comment>
<evidence type="ECO:0000313" key="10">
    <source>
        <dbReference type="EMBL" id="MBB4839778.1"/>
    </source>
</evidence>
<organism evidence="10 11">
    <name type="scientific">Sphingomonas kyeonggiensis</name>
    <dbReference type="NCBI Taxonomy" id="1268553"/>
    <lineage>
        <taxon>Bacteria</taxon>
        <taxon>Pseudomonadati</taxon>
        <taxon>Pseudomonadota</taxon>
        <taxon>Alphaproteobacteria</taxon>
        <taxon>Sphingomonadales</taxon>
        <taxon>Sphingomonadaceae</taxon>
        <taxon>Sphingomonas</taxon>
    </lineage>
</organism>
<evidence type="ECO:0000256" key="8">
    <source>
        <dbReference type="SAM" id="Phobius"/>
    </source>
</evidence>
<feature type="transmembrane region" description="Helical" evidence="8">
    <location>
        <begin position="20"/>
        <end position="37"/>
    </location>
</feature>
<dbReference type="PANTHER" id="PTHR30576:SF0">
    <property type="entry name" value="UNDECAPRENYL-PHOSPHATE N-ACETYLGALACTOSAMINYL 1-PHOSPHATE TRANSFERASE-RELATED"/>
    <property type="match status" value="1"/>
</dbReference>
<feature type="transmembrane region" description="Helical" evidence="8">
    <location>
        <begin position="76"/>
        <end position="97"/>
    </location>
</feature>
<dbReference type="GO" id="GO:0016780">
    <property type="term" value="F:phosphotransferase activity, for other substituted phosphate groups"/>
    <property type="evidence" value="ECO:0007669"/>
    <property type="project" value="TreeGrafter"/>
</dbReference>
<keyword evidence="4 8" id="KW-0812">Transmembrane</keyword>